<reference evidence="2" key="1">
    <citation type="submission" date="2021-01" db="EMBL/GenBank/DDBJ databases">
        <authorList>
            <person name="Eckstrom K.M.E."/>
        </authorList>
    </citation>
    <scope>NUCLEOTIDE SEQUENCE</scope>
    <source>
        <strain evidence="2">UVCC 0001</strain>
    </source>
</reference>
<accession>A0AAD9MIX5</accession>
<sequence length="231" mass="24926">MLRNQGALDALLACCVELGMIQNTFELWAAVHVFASAFNDRGLESRSSLPGMIAAAQALVQAQPQLLAISEFAARAGNCMGLVCQEQVQLCFGVHLNVVIAAALYLCVKLCSIKVSFSKCVSAVQAARPAEDPVDIFQKVWVPAEIFSFDEAVPAPCDARTYYNDVFLPVMGAYDPHRLMAGVAGEETRPPSAQRVVEQTPGRAGTGKAPPGARRRPLVDISNRTPLRQLR</sequence>
<comment type="caution">
    <text evidence="2">The sequence shown here is derived from an EMBL/GenBank/DDBJ whole genome shotgun (WGS) entry which is preliminary data.</text>
</comment>
<dbReference type="Proteomes" id="UP001255856">
    <property type="component" value="Unassembled WGS sequence"/>
</dbReference>
<dbReference type="AlphaFoldDB" id="A0AAD9MIX5"/>
<evidence type="ECO:0000313" key="3">
    <source>
        <dbReference type="Proteomes" id="UP001255856"/>
    </source>
</evidence>
<keyword evidence="3" id="KW-1185">Reference proteome</keyword>
<dbReference type="EMBL" id="JASFZW010000003">
    <property type="protein sequence ID" value="KAK2079022.1"/>
    <property type="molecule type" value="Genomic_DNA"/>
</dbReference>
<proteinExistence type="predicted"/>
<feature type="region of interest" description="Disordered" evidence="1">
    <location>
        <begin position="186"/>
        <end position="231"/>
    </location>
</feature>
<evidence type="ECO:0000256" key="1">
    <source>
        <dbReference type="SAM" id="MobiDB-lite"/>
    </source>
</evidence>
<dbReference type="Gene3D" id="1.10.472.10">
    <property type="entry name" value="Cyclin-like"/>
    <property type="match status" value="1"/>
</dbReference>
<protein>
    <submittedName>
        <fullName evidence="2">Uncharacterized protein</fullName>
    </submittedName>
</protein>
<gene>
    <name evidence="2" type="ORF">QBZ16_002712</name>
</gene>
<name>A0AAD9MIX5_PROWI</name>
<feature type="compositionally biased region" description="Polar residues" evidence="1">
    <location>
        <begin position="222"/>
        <end position="231"/>
    </location>
</feature>
<organism evidence="2 3">
    <name type="scientific">Prototheca wickerhamii</name>
    <dbReference type="NCBI Taxonomy" id="3111"/>
    <lineage>
        <taxon>Eukaryota</taxon>
        <taxon>Viridiplantae</taxon>
        <taxon>Chlorophyta</taxon>
        <taxon>core chlorophytes</taxon>
        <taxon>Trebouxiophyceae</taxon>
        <taxon>Chlorellales</taxon>
        <taxon>Chlorellaceae</taxon>
        <taxon>Prototheca</taxon>
    </lineage>
</organism>
<evidence type="ECO:0000313" key="2">
    <source>
        <dbReference type="EMBL" id="KAK2079022.1"/>
    </source>
</evidence>